<keyword evidence="3 8" id="KW-0597">Phosphoprotein</keyword>
<dbReference type="CDD" id="cd17536">
    <property type="entry name" value="REC_YesN-like"/>
    <property type="match status" value="1"/>
</dbReference>
<dbReference type="PRINTS" id="PR00032">
    <property type="entry name" value="HTHARAC"/>
</dbReference>
<evidence type="ECO:0000256" key="4">
    <source>
        <dbReference type="ARBA" id="ARBA00023012"/>
    </source>
</evidence>
<comment type="subcellular location">
    <subcellularLocation>
        <location evidence="1">Cytoplasm</location>
    </subcellularLocation>
</comment>
<dbReference type="InterPro" id="IPR011006">
    <property type="entry name" value="CheY-like_superfamily"/>
</dbReference>
<dbReference type="InterPro" id="IPR051552">
    <property type="entry name" value="HptR"/>
</dbReference>
<evidence type="ECO:0000313" key="11">
    <source>
        <dbReference type="EMBL" id="NMO94968.1"/>
    </source>
</evidence>
<dbReference type="GO" id="GO:0005737">
    <property type="term" value="C:cytoplasm"/>
    <property type="evidence" value="ECO:0007669"/>
    <property type="project" value="UniProtKB-SubCell"/>
</dbReference>
<dbReference type="Pfam" id="PF00072">
    <property type="entry name" value="Response_reg"/>
    <property type="match status" value="1"/>
</dbReference>
<dbReference type="PANTHER" id="PTHR42713">
    <property type="entry name" value="HISTIDINE KINASE-RELATED"/>
    <property type="match status" value="1"/>
</dbReference>
<keyword evidence="5" id="KW-0805">Transcription regulation</keyword>
<reference evidence="11 12" key="1">
    <citation type="submission" date="2020-04" db="EMBL/GenBank/DDBJ databases">
        <title>Paenibacillus algicola sp. nov., a novel marine bacterium producing alginate lyase.</title>
        <authorList>
            <person name="Huang H."/>
        </authorList>
    </citation>
    <scope>NUCLEOTIDE SEQUENCE [LARGE SCALE GENOMIC DNA]</scope>
    <source>
        <strain evidence="11 12">L7-75</strain>
    </source>
</reference>
<dbReference type="PROSITE" id="PS00041">
    <property type="entry name" value="HTH_ARAC_FAMILY_1"/>
    <property type="match status" value="1"/>
</dbReference>
<dbReference type="GO" id="GO:0003700">
    <property type="term" value="F:DNA-binding transcription factor activity"/>
    <property type="evidence" value="ECO:0007669"/>
    <property type="project" value="InterPro"/>
</dbReference>
<dbReference type="RefSeq" id="WP_169503750.1">
    <property type="nucleotide sequence ID" value="NZ_JABBPN010000003.1"/>
</dbReference>
<dbReference type="SMART" id="SM00448">
    <property type="entry name" value="REC"/>
    <property type="match status" value="1"/>
</dbReference>
<keyword evidence="6" id="KW-0238">DNA-binding</keyword>
<dbReference type="Proteomes" id="UP000565468">
    <property type="component" value="Unassembled WGS sequence"/>
</dbReference>
<feature type="domain" description="Response regulatory" evidence="10">
    <location>
        <begin position="2"/>
        <end position="120"/>
    </location>
</feature>
<feature type="modified residue" description="4-aspartylphosphate" evidence="8">
    <location>
        <position position="55"/>
    </location>
</feature>
<dbReference type="Gene3D" id="3.40.50.2300">
    <property type="match status" value="1"/>
</dbReference>
<dbReference type="PANTHER" id="PTHR42713:SF3">
    <property type="entry name" value="TRANSCRIPTIONAL REGULATORY PROTEIN HPTR"/>
    <property type="match status" value="1"/>
</dbReference>
<dbReference type="InterPro" id="IPR020449">
    <property type="entry name" value="Tscrpt_reg_AraC-type_HTH"/>
</dbReference>
<dbReference type="SUPFAM" id="SSF52172">
    <property type="entry name" value="CheY-like"/>
    <property type="match status" value="1"/>
</dbReference>
<accession>A0A848M1Y1</accession>
<keyword evidence="7" id="KW-0804">Transcription</keyword>
<evidence type="ECO:0000256" key="5">
    <source>
        <dbReference type="ARBA" id="ARBA00023015"/>
    </source>
</evidence>
<dbReference type="Pfam" id="PF12833">
    <property type="entry name" value="HTH_18"/>
    <property type="match status" value="1"/>
</dbReference>
<comment type="caution">
    <text evidence="11">The sequence shown here is derived from an EMBL/GenBank/DDBJ whole genome shotgun (WGS) entry which is preliminary data.</text>
</comment>
<evidence type="ECO:0000256" key="2">
    <source>
        <dbReference type="ARBA" id="ARBA00022490"/>
    </source>
</evidence>
<dbReference type="GO" id="GO:0000160">
    <property type="term" value="P:phosphorelay signal transduction system"/>
    <property type="evidence" value="ECO:0007669"/>
    <property type="project" value="UniProtKB-KW"/>
</dbReference>
<dbReference type="GO" id="GO:0043565">
    <property type="term" value="F:sequence-specific DNA binding"/>
    <property type="evidence" value="ECO:0007669"/>
    <property type="project" value="InterPro"/>
</dbReference>
<keyword evidence="2" id="KW-0963">Cytoplasm</keyword>
<evidence type="ECO:0000256" key="1">
    <source>
        <dbReference type="ARBA" id="ARBA00004496"/>
    </source>
</evidence>
<dbReference type="InterPro" id="IPR018062">
    <property type="entry name" value="HTH_AraC-typ_CS"/>
</dbReference>
<evidence type="ECO:0000256" key="3">
    <source>
        <dbReference type="ARBA" id="ARBA00022553"/>
    </source>
</evidence>
<dbReference type="AlphaFoldDB" id="A0A848M1Y1"/>
<sequence>MKMIIVDDERAGREGLMDFIDWRTDYGIEITGTAANGQEGYELYRSVQPDIVLTDIKMPIMNGITMAEKIRASDKTVKIALLSAYSEFKYAQQAVKMGVDDYLLKPIEESELRKMMDRMTSEMLDHRERQHSRQYFLDILGGKKEDYAALSGYSYQVFVLGKEPELKFNASGMWLMEFYEGVNVGIARYESVDPAAGFHNSAREGFEVRYAGSRVQGPEEIRRSYKEAVLTQYIGFYWELKELEYAQVVRRRDQWSTHEAEIQQELMKLSDDIRAAVNGLDRSKVQAAVHRTLHYLSHNQGLDPAYVEDFIMRLASRMAEEFAGLNDIKDSLWELRISLHELEHFRQVKGILSGWLMMLTDKAEEKQRKSDTTIVQTVIGIIDQEYDRDIGLRTIAERVYLTPNYLGNIFRQETGMYFNDYLASLRMKKAAELLVAGADKVADIGEAVGMTSTSYFSSLFKKTFGVTPKEYRRYYRKQ</sequence>
<dbReference type="EMBL" id="JABBPN010000003">
    <property type="protein sequence ID" value="NMO94968.1"/>
    <property type="molecule type" value="Genomic_DNA"/>
</dbReference>
<evidence type="ECO:0000256" key="6">
    <source>
        <dbReference type="ARBA" id="ARBA00023125"/>
    </source>
</evidence>
<feature type="domain" description="HTH araC/xylS-type" evidence="9">
    <location>
        <begin position="376"/>
        <end position="474"/>
    </location>
</feature>
<dbReference type="SMART" id="SM00342">
    <property type="entry name" value="HTH_ARAC"/>
    <property type="match status" value="1"/>
</dbReference>
<evidence type="ECO:0000259" key="10">
    <source>
        <dbReference type="PROSITE" id="PS50110"/>
    </source>
</evidence>
<keyword evidence="12" id="KW-1185">Reference proteome</keyword>
<dbReference type="SUPFAM" id="SSF46689">
    <property type="entry name" value="Homeodomain-like"/>
    <property type="match status" value="2"/>
</dbReference>
<dbReference type="Gene3D" id="1.10.10.60">
    <property type="entry name" value="Homeodomain-like"/>
    <property type="match status" value="2"/>
</dbReference>
<name>A0A848M1Y1_PAELE</name>
<dbReference type="PROSITE" id="PS50110">
    <property type="entry name" value="RESPONSE_REGULATORY"/>
    <property type="match status" value="1"/>
</dbReference>
<dbReference type="InterPro" id="IPR009057">
    <property type="entry name" value="Homeodomain-like_sf"/>
</dbReference>
<proteinExistence type="predicted"/>
<protein>
    <submittedName>
        <fullName evidence="11">Response regulator</fullName>
    </submittedName>
</protein>
<evidence type="ECO:0000256" key="8">
    <source>
        <dbReference type="PROSITE-ProRule" id="PRU00169"/>
    </source>
</evidence>
<gene>
    <name evidence="11" type="ORF">HII30_04075</name>
</gene>
<evidence type="ECO:0000259" key="9">
    <source>
        <dbReference type="PROSITE" id="PS01124"/>
    </source>
</evidence>
<keyword evidence="4" id="KW-0902">Two-component regulatory system</keyword>
<evidence type="ECO:0000313" key="12">
    <source>
        <dbReference type="Proteomes" id="UP000565468"/>
    </source>
</evidence>
<organism evidence="11 12">
    <name type="scientific">Paenibacillus lemnae</name>
    <dbReference type="NCBI Taxonomy" id="1330551"/>
    <lineage>
        <taxon>Bacteria</taxon>
        <taxon>Bacillati</taxon>
        <taxon>Bacillota</taxon>
        <taxon>Bacilli</taxon>
        <taxon>Bacillales</taxon>
        <taxon>Paenibacillaceae</taxon>
        <taxon>Paenibacillus</taxon>
    </lineage>
</organism>
<dbReference type="PROSITE" id="PS01124">
    <property type="entry name" value="HTH_ARAC_FAMILY_2"/>
    <property type="match status" value="1"/>
</dbReference>
<dbReference type="InterPro" id="IPR001789">
    <property type="entry name" value="Sig_transdc_resp-reg_receiver"/>
</dbReference>
<dbReference type="InterPro" id="IPR018060">
    <property type="entry name" value="HTH_AraC"/>
</dbReference>
<evidence type="ECO:0000256" key="7">
    <source>
        <dbReference type="ARBA" id="ARBA00023163"/>
    </source>
</evidence>